<dbReference type="Proteomes" id="UP000048984">
    <property type="component" value="Unassembled WGS sequence"/>
</dbReference>
<comment type="similarity">
    <text evidence="2">Belongs to the tryptophan 2-monooxygenase family.</text>
</comment>
<dbReference type="SUPFAM" id="SSF54373">
    <property type="entry name" value="FAD-linked reductases, C-terminal domain"/>
    <property type="match status" value="1"/>
</dbReference>
<comment type="pathway">
    <text evidence="1">Plant hormone metabolism; auxin biosynthesis.</text>
</comment>
<dbReference type="PRINTS" id="PR00420">
    <property type="entry name" value="RNGMNOXGNASE"/>
</dbReference>
<evidence type="ECO:0000313" key="8">
    <source>
        <dbReference type="EMBL" id="KPL55825.1"/>
    </source>
</evidence>
<dbReference type="GO" id="GO:0009851">
    <property type="term" value="P:auxin biosynthetic process"/>
    <property type="evidence" value="ECO:0007669"/>
    <property type="project" value="UniProtKB-KW"/>
</dbReference>
<comment type="caution">
    <text evidence="8">The sequence shown here is derived from an EMBL/GenBank/DDBJ whole genome shotgun (WGS) entry which is preliminary data.</text>
</comment>
<dbReference type="InterPro" id="IPR050281">
    <property type="entry name" value="Flavin_monoamine_oxidase"/>
</dbReference>
<proteinExistence type="inferred from homology"/>
<reference evidence="8 9" key="1">
    <citation type="submission" date="2015-09" db="EMBL/GenBank/DDBJ databases">
        <authorList>
            <consortium name="Swine Surveillance"/>
        </authorList>
    </citation>
    <scope>NUCLEOTIDE SEQUENCE [LARGE SCALE GENOMIC DNA]</scope>
    <source>
        <strain evidence="8 9">16</strain>
    </source>
</reference>
<evidence type="ECO:0000256" key="2">
    <source>
        <dbReference type="ARBA" id="ARBA00005833"/>
    </source>
</evidence>
<evidence type="ECO:0000256" key="4">
    <source>
        <dbReference type="ARBA" id="ARBA00017871"/>
    </source>
</evidence>
<dbReference type="EC" id="1.13.12.3" evidence="3"/>
<dbReference type="PANTHER" id="PTHR10742">
    <property type="entry name" value="FLAVIN MONOAMINE OXIDASE"/>
    <property type="match status" value="1"/>
</dbReference>
<feature type="domain" description="Amine oxidase" evidence="7">
    <location>
        <begin position="19"/>
        <end position="409"/>
    </location>
</feature>
<dbReference type="EMBL" id="LJYW01000001">
    <property type="protein sequence ID" value="KPL55825.1"/>
    <property type="molecule type" value="Genomic_DNA"/>
</dbReference>
<protein>
    <recommendedName>
        <fullName evidence="4">Tryptophan 2-monooxygenase</fullName>
        <ecNumber evidence="3">1.13.12.3</ecNumber>
    </recommendedName>
</protein>
<comment type="catalytic activity">
    <reaction evidence="6">
        <text>L-tryptophan + O2 = indole-3-acetamide + CO2 + H2O</text>
        <dbReference type="Rhea" id="RHEA:16165"/>
        <dbReference type="ChEBI" id="CHEBI:15377"/>
        <dbReference type="ChEBI" id="CHEBI:15379"/>
        <dbReference type="ChEBI" id="CHEBI:16031"/>
        <dbReference type="ChEBI" id="CHEBI:16526"/>
        <dbReference type="ChEBI" id="CHEBI:57912"/>
        <dbReference type="EC" id="1.13.12.3"/>
    </reaction>
</comment>
<dbReference type="RefSeq" id="WP_054361992.1">
    <property type="nucleotide sequence ID" value="NZ_LJYW01000001.1"/>
</dbReference>
<keyword evidence="5" id="KW-0073">Auxin biosynthesis</keyword>
<reference evidence="8 9" key="2">
    <citation type="submission" date="2015-10" db="EMBL/GenBank/DDBJ databases">
        <title>Draft Genome Sequence of Prosthecomicrobium hirschii ATCC 27832.</title>
        <authorList>
            <person name="Daniel J."/>
            <person name="Givan S.A."/>
            <person name="Brun Y.V."/>
            <person name="Brown P.J."/>
        </authorList>
    </citation>
    <scope>NUCLEOTIDE SEQUENCE [LARGE SCALE GENOMIC DNA]</scope>
    <source>
        <strain evidence="8 9">16</strain>
    </source>
</reference>
<name>A0A0N8GG11_9HYPH</name>
<accession>A0A0N8GG11</accession>
<dbReference type="InterPro" id="IPR036188">
    <property type="entry name" value="FAD/NAD-bd_sf"/>
</dbReference>
<gene>
    <name evidence="8" type="ORF">ABB55_11290</name>
</gene>
<evidence type="ECO:0000259" key="7">
    <source>
        <dbReference type="Pfam" id="PF01593"/>
    </source>
</evidence>
<sequence length="425" mass="44321">MSRSLPDEIDVAVIGAGAAGIAAGRRLAEAGVATVVLEARDRVGGRAWTVVDRAPHPLDMGCAWLHSAGRNPWTAIAEAAGFAIDRSDPAWGTQAGGTLFAPGEIEAYRADLDGFFARLAEAAAAPGPDRPASDLVDPAARWTPLIEAINSYINGTSLADTSIRDFDAYEDTEENWRLPAGYGTLVAAHAEGLPIVTGCPVARVDHSGPRIRLETPRGIVRCRTAIVTVPTPVLASGHLAFFPALADHRDAAAGLPLGVADKVFLSILEPDALPAGHVFGAKDRAGTGSYHLRRFDWPMVEAYFGGPFARDLERAGPDAAAAFALDELAGLFGADIRKVLKPVAVTAWAQDPFSGGSYSIALPGHAGDRSRLAAPVDGRLFFAGEATHTSAYSTAHGAYLSGRRAAEEALAAIGHQNGRPCGDGA</sequence>
<evidence type="ECO:0000313" key="9">
    <source>
        <dbReference type="Proteomes" id="UP000048984"/>
    </source>
</evidence>
<dbReference type="AlphaFoldDB" id="A0A0N8GG11"/>
<organism evidence="8 9">
    <name type="scientific">Prosthecodimorpha hirschii</name>
    <dbReference type="NCBI Taxonomy" id="665126"/>
    <lineage>
        <taxon>Bacteria</taxon>
        <taxon>Pseudomonadati</taxon>
        <taxon>Pseudomonadota</taxon>
        <taxon>Alphaproteobacteria</taxon>
        <taxon>Hyphomicrobiales</taxon>
        <taxon>Ancalomicrobiaceae</taxon>
        <taxon>Prosthecodimorpha</taxon>
    </lineage>
</organism>
<evidence type="ECO:0000256" key="6">
    <source>
        <dbReference type="ARBA" id="ARBA00047321"/>
    </source>
</evidence>
<dbReference type="STRING" id="665126.ABB55_11290"/>
<dbReference type="GO" id="GO:0050361">
    <property type="term" value="F:tryptophan 2-monooxygenase activity"/>
    <property type="evidence" value="ECO:0007669"/>
    <property type="project" value="UniProtKB-EC"/>
</dbReference>
<keyword evidence="9" id="KW-1185">Reference proteome</keyword>
<dbReference type="Gene3D" id="3.50.50.60">
    <property type="entry name" value="FAD/NAD(P)-binding domain"/>
    <property type="match status" value="1"/>
</dbReference>
<dbReference type="InterPro" id="IPR002937">
    <property type="entry name" value="Amino_oxidase"/>
</dbReference>
<evidence type="ECO:0000256" key="1">
    <source>
        <dbReference type="ARBA" id="ARBA00004814"/>
    </source>
</evidence>
<dbReference type="Pfam" id="PF01593">
    <property type="entry name" value="Amino_oxidase"/>
    <property type="match status" value="1"/>
</dbReference>
<dbReference type="SUPFAM" id="SSF51905">
    <property type="entry name" value="FAD/NAD(P)-binding domain"/>
    <property type="match status" value="1"/>
</dbReference>
<evidence type="ECO:0000256" key="3">
    <source>
        <dbReference type="ARBA" id="ARBA00012535"/>
    </source>
</evidence>
<dbReference type="PANTHER" id="PTHR10742:SF410">
    <property type="entry name" value="LYSINE-SPECIFIC HISTONE DEMETHYLASE 2"/>
    <property type="match status" value="1"/>
</dbReference>
<evidence type="ECO:0000256" key="5">
    <source>
        <dbReference type="ARBA" id="ARBA00023070"/>
    </source>
</evidence>